<evidence type="ECO:0000313" key="3">
    <source>
        <dbReference type="Proteomes" id="UP001055940"/>
    </source>
</evidence>
<proteinExistence type="inferred from homology"/>
<dbReference type="PANTHER" id="PTHR35601">
    <property type="entry name" value="TOXIN RELE"/>
    <property type="match status" value="1"/>
</dbReference>
<dbReference type="SUPFAM" id="SSF143011">
    <property type="entry name" value="RelE-like"/>
    <property type="match status" value="1"/>
</dbReference>
<reference evidence="2" key="1">
    <citation type="submission" date="2022-06" db="EMBL/GenBank/DDBJ databases">
        <authorList>
            <person name="Ping M."/>
        </authorList>
    </citation>
    <scope>NUCLEOTIDE SEQUENCE</scope>
    <source>
        <strain evidence="2">JCM11759T</strain>
    </source>
</reference>
<name>A0ABY5D3D9_9ACTN</name>
<protein>
    <recommendedName>
        <fullName evidence="4">Type II toxin-antitoxin system RelE/ParE family toxin</fullName>
    </recommendedName>
</protein>
<organism evidence="2 3">
    <name type="scientific">Nocardiopsis exhalans</name>
    <dbReference type="NCBI Taxonomy" id="163604"/>
    <lineage>
        <taxon>Bacteria</taxon>
        <taxon>Bacillati</taxon>
        <taxon>Actinomycetota</taxon>
        <taxon>Actinomycetes</taxon>
        <taxon>Streptosporangiales</taxon>
        <taxon>Nocardiopsidaceae</taxon>
        <taxon>Nocardiopsis</taxon>
    </lineage>
</organism>
<dbReference type="RefSeq" id="WP_254418211.1">
    <property type="nucleotide sequence ID" value="NZ_BAAAJB010000012.1"/>
</dbReference>
<keyword evidence="3" id="KW-1185">Reference proteome</keyword>
<gene>
    <name evidence="2" type="ORF">NE857_27075</name>
</gene>
<dbReference type="Gene3D" id="3.30.2310.20">
    <property type="entry name" value="RelE-like"/>
    <property type="match status" value="1"/>
</dbReference>
<comment type="similarity">
    <text evidence="1">Belongs to the RelE toxin family.</text>
</comment>
<dbReference type="EMBL" id="CP099837">
    <property type="protein sequence ID" value="USY18902.1"/>
    <property type="molecule type" value="Genomic_DNA"/>
</dbReference>
<evidence type="ECO:0008006" key="4">
    <source>
        <dbReference type="Google" id="ProtNLM"/>
    </source>
</evidence>
<dbReference type="PANTHER" id="PTHR35601:SF1">
    <property type="entry name" value="TOXIN RELE"/>
    <property type="match status" value="1"/>
</dbReference>
<accession>A0ABY5D3D9</accession>
<sequence>MSEGYRLVLTRTARRALSETLPDKVAVAAWELINGDLKAEPRRVGKRLNPPFESDWVARRSSYRIRYGIDEDEGVIVVYDIRARADAYRYSGGR</sequence>
<dbReference type="InterPro" id="IPR035093">
    <property type="entry name" value="RelE/ParE_toxin_dom_sf"/>
</dbReference>
<dbReference type="Proteomes" id="UP001055940">
    <property type="component" value="Chromosome"/>
</dbReference>
<evidence type="ECO:0000313" key="2">
    <source>
        <dbReference type="EMBL" id="USY18902.1"/>
    </source>
</evidence>
<evidence type="ECO:0000256" key="1">
    <source>
        <dbReference type="ARBA" id="ARBA00006226"/>
    </source>
</evidence>